<dbReference type="CDD" id="cd17574">
    <property type="entry name" value="REC_OmpR"/>
    <property type="match status" value="1"/>
</dbReference>
<evidence type="ECO:0000313" key="12">
    <source>
        <dbReference type="EMBL" id="NMH66946.1"/>
    </source>
</evidence>
<dbReference type="Pfam" id="PF00072">
    <property type="entry name" value="Response_reg"/>
    <property type="match status" value="1"/>
</dbReference>
<name>A0A972G3R7_9GAMM</name>
<comment type="caution">
    <text evidence="8">Lacks conserved residue(s) required for the propagation of feature annotation.</text>
</comment>
<dbReference type="InterPro" id="IPR036388">
    <property type="entry name" value="WH-like_DNA-bd_sf"/>
</dbReference>
<dbReference type="PANTHER" id="PTHR48111:SF1">
    <property type="entry name" value="TWO-COMPONENT RESPONSE REGULATOR ORR33"/>
    <property type="match status" value="1"/>
</dbReference>
<evidence type="ECO:0000259" key="10">
    <source>
        <dbReference type="PROSITE" id="PS50110"/>
    </source>
</evidence>
<dbReference type="Gene3D" id="1.10.10.10">
    <property type="entry name" value="Winged helix-like DNA-binding domain superfamily/Winged helix DNA-binding domain"/>
    <property type="match status" value="1"/>
</dbReference>
<evidence type="ECO:0000256" key="4">
    <source>
        <dbReference type="ARBA" id="ARBA00023015"/>
    </source>
</evidence>
<evidence type="ECO:0000256" key="6">
    <source>
        <dbReference type="ARBA" id="ARBA00023163"/>
    </source>
</evidence>
<dbReference type="SUPFAM" id="SSF46894">
    <property type="entry name" value="C-terminal effector domain of the bipartite response regulators"/>
    <property type="match status" value="1"/>
</dbReference>
<evidence type="ECO:0000256" key="3">
    <source>
        <dbReference type="ARBA" id="ARBA00023012"/>
    </source>
</evidence>
<dbReference type="GO" id="GO:0032993">
    <property type="term" value="C:protein-DNA complex"/>
    <property type="evidence" value="ECO:0007669"/>
    <property type="project" value="TreeGrafter"/>
</dbReference>
<comment type="function">
    <text evidence="7">This protein is a positive regulator for the phosphate regulon. Transcription of this operon is positively regulated by PhoB and PhoR when phosphate is limited.</text>
</comment>
<feature type="domain" description="OmpR/PhoB-type" evidence="11">
    <location>
        <begin position="139"/>
        <end position="238"/>
    </location>
</feature>
<dbReference type="PANTHER" id="PTHR48111">
    <property type="entry name" value="REGULATOR OF RPOS"/>
    <property type="match status" value="1"/>
</dbReference>
<keyword evidence="4" id="KW-0805">Transcription regulation</keyword>
<feature type="domain" description="Response regulatory" evidence="10">
    <location>
        <begin position="15"/>
        <end position="129"/>
    </location>
</feature>
<dbReference type="EMBL" id="JAAXYH010000019">
    <property type="protein sequence ID" value="NMH66946.1"/>
    <property type="molecule type" value="Genomic_DNA"/>
</dbReference>
<keyword evidence="5 9" id="KW-0238">DNA-binding</keyword>
<dbReference type="FunFam" id="1.10.10.10:FF:000018">
    <property type="entry name" value="DNA-binding response regulator ResD"/>
    <property type="match status" value="1"/>
</dbReference>
<dbReference type="GO" id="GO:0006355">
    <property type="term" value="P:regulation of DNA-templated transcription"/>
    <property type="evidence" value="ECO:0007669"/>
    <property type="project" value="InterPro"/>
</dbReference>
<dbReference type="GO" id="GO:0000156">
    <property type="term" value="F:phosphorelay response regulator activity"/>
    <property type="evidence" value="ECO:0007669"/>
    <property type="project" value="TreeGrafter"/>
</dbReference>
<dbReference type="GO" id="GO:0005829">
    <property type="term" value="C:cytosol"/>
    <property type="evidence" value="ECO:0007669"/>
    <property type="project" value="TreeGrafter"/>
</dbReference>
<dbReference type="CDD" id="cd00383">
    <property type="entry name" value="trans_reg_C"/>
    <property type="match status" value="1"/>
</dbReference>
<evidence type="ECO:0000313" key="13">
    <source>
        <dbReference type="Proteomes" id="UP000737113"/>
    </source>
</evidence>
<feature type="DNA-binding region" description="OmpR/PhoB-type" evidence="9">
    <location>
        <begin position="139"/>
        <end position="238"/>
    </location>
</feature>
<dbReference type="Pfam" id="PF00486">
    <property type="entry name" value="Trans_reg_C"/>
    <property type="match status" value="1"/>
</dbReference>
<evidence type="ECO:0000259" key="11">
    <source>
        <dbReference type="PROSITE" id="PS51755"/>
    </source>
</evidence>
<dbReference type="Gene3D" id="6.10.250.690">
    <property type="match status" value="1"/>
</dbReference>
<reference evidence="12" key="1">
    <citation type="submission" date="2020-04" db="EMBL/GenBank/DDBJ databases">
        <title>Description of Shewanella salipaludis sp. nov., isolated from a salt marsh.</title>
        <authorList>
            <person name="Park S."/>
            <person name="Yoon J.-H."/>
        </authorList>
    </citation>
    <scope>NUCLEOTIDE SEQUENCE</scope>
    <source>
        <strain evidence="12">SHSM-M6</strain>
    </source>
</reference>
<evidence type="ECO:0000256" key="8">
    <source>
        <dbReference type="PROSITE-ProRule" id="PRU00169"/>
    </source>
</evidence>
<dbReference type="InterPro" id="IPR011006">
    <property type="entry name" value="CheY-like_superfamily"/>
</dbReference>
<keyword evidence="3" id="KW-0902">Two-component regulatory system</keyword>
<evidence type="ECO:0000256" key="9">
    <source>
        <dbReference type="PROSITE-ProRule" id="PRU01091"/>
    </source>
</evidence>
<proteinExistence type="predicted"/>
<evidence type="ECO:0000256" key="5">
    <source>
        <dbReference type="ARBA" id="ARBA00023125"/>
    </source>
</evidence>
<dbReference type="InterPro" id="IPR016032">
    <property type="entry name" value="Sig_transdc_resp-reg_C-effctor"/>
</dbReference>
<dbReference type="PROSITE" id="PS50110">
    <property type="entry name" value="RESPONSE_REGULATORY"/>
    <property type="match status" value="1"/>
</dbReference>
<dbReference type="InterPro" id="IPR039420">
    <property type="entry name" value="WalR-like"/>
</dbReference>
<protein>
    <recommendedName>
        <fullName evidence="1">Phosphate regulon transcriptional regulatory protein PhoB</fullName>
    </recommendedName>
</protein>
<evidence type="ECO:0000256" key="7">
    <source>
        <dbReference type="ARBA" id="ARBA00024735"/>
    </source>
</evidence>
<dbReference type="Proteomes" id="UP000737113">
    <property type="component" value="Unassembled WGS sequence"/>
</dbReference>
<dbReference type="InterPro" id="IPR001789">
    <property type="entry name" value="Sig_transdc_resp-reg_receiver"/>
</dbReference>
<keyword evidence="13" id="KW-1185">Reference proteome</keyword>
<keyword evidence="2" id="KW-0597">Phosphoprotein</keyword>
<dbReference type="PROSITE" id="PS51755">
    <property type="entry name" value="OMPR_PHOB"/>
    <property type="match status" value="1"/>
</dbReference>
<gene>
    <name evidence="12" type="ORF">HC757_17450</name>
</gene>
<keyword evidence="6" id="KW-0804">Transcription</keyword>
<dbReference type="InterPro" id="IPR001867">
    <property type="entry name" value="OmpR/PhoB-type_DNA-bd"/>
</dbReference>
<dbReference type="Gene3D" id="3.40.50.2300">
    <property type="match status" value="1"/>
</dbReference>
<dbReference type="SMART" id="SM00448">
    <property type="entry name" value="REC"/>
    <property type="match status" value="1"/>
</dbReference>
<dbReference type="SUPFAM" id="SSF52172">
    <property type="entry name" value="CheY-like"/>
    <property type="match status" value="1"/>
</dbReference>
<dbReference type="RefSeq" id="WP_169565670.1">
    <property type="nucleotide sequence ID" value="NZ_JAAXYH010000019.1"/>
</dbReference>
<dbReference type="GO" id="GO:0000976">
    <property type="term" value="F:transcription cis-regulatory region binding"/>
    <property type="evidence" value="ECO:0007669"/>
    <property type="project" value="TreeGrafter"/>
</dbReference>
<comment type="caution">
    <text evidence="12">The sequence shown here is derived from an EMBL/GenBank/DDBJ whole genome shotgun (WGS) entry which is preliminary data.</text>
</comment>
<dbReference type="SMART" id="SM00862">
    <property type="entry name" value="Trans_reg_C"/>
    <property type="match status" value="1"/>
</dbReference>
<organism evidence="12 13">
    <name type="scientific">Shewanella salipaludis</name>
    <dbReference type="NCBI Taxonomy" id="2723052"/>
    <lineage>
        <taxon>Bacteria</taxon>
        <taxon>Pseudomonadati</taxon>
        <taxon>Pseudomonadota</taxon>
        <taxon>Gammaproteobacteria</taxon>
        <taxon>Alteromonadales</taxon>
        <taxon>Shewanellaceae</taxon>
        <taxon>Shewanella</taxon>
    </lineage>
</organism>
<accession>A0A972G3R7</accession>
<evidence type="ECO:0000256" key="2">
    <source>
        <dbReference type="ARBA" id="ARBA00022553"/>
    </source>
</evidence>
<dbReference type="AlphaFoldDB" id="A0A972G3R7"/>
<evidence type="ECO:0000256" key="1">
    <source>
        <dbReference type="ARBA" id="ARBA00013332"/>
    </source>
</evidence>
<sequence>MNNMRGQAASASHNRILLVEHEPELAQLLSYDLGALQYDVIRATSLRQAGQFLGQSSIDLVLLERMLPDGDGILLCQQLRQTGEQVPLMLLTAKGSEADLVLGLESGADDYLVRPFSILEFRARVRALLRRGQAQKTQPGQLEFNGVHIDCSSREVTAFDKPLHLTAREFDLLLFLAQHPQQVFSRMQLLQAVWGYDYSGYQHTVDSHINRLRNKIASSAEHQQLVKTVWGVGYKFSPPPPPSTQALEQGA</sequence>